<sequence length="1064" mass="119816">MSENPPSVFRRLRRKFKAEKDPTNGSKLSAASTPTVQSRDASPSHTAVHPTALQQTDPVDIDNAPKLPQAKEPNLETLPSDAAERLWDEAYDAIKHEDAKLVEGYERILSQYLQGHGSTIDSDTSPPNAIIAESPDARRQQMNELIRTGLDKTAREAKVKDGLGTAMGIVLSLKDMVSTAISAVPQASIAWSGVCIALGVLESAVKETASNRDGIEYVITRIRWYGNVSNVLIDESTLDGAALSGMKSELEKRLVELYKALLLYQMKSVCSYHRNRGYGFLRDLIKLDNWADAEVYGSQQSRSRLELIANHAKTQESEIRSIAKALEEQLRRQISAEDQTCLRELWSHDPYTEKKRIEDTKGGFLQDSFNWILENGHFCRWFEDPNRPLLWIRGDPGKGKTMLLCGIVDNLQKLAPSSLVSFFFCQATDERINNSISVLRGLIFSLVDQQRHLLKHLREHYARQGKSLFEPPSAWYALSDILRSLLSELNNNQKPTCLLVDALDECVNEDMSRLLDFIVKMSNEFPYVKWVVSSRNWPQIIDKLESLGPQAQLSLELNANSVASAVQIYIKQKVSQLSESKGYKKDREEAVRKYLQENADGTFLWVALVCQNLQRVSAWNALSKLKAYPPGLDSFYQQMVNGLAKSNEAEICKRILAVVTVARQPLTLQELIALAETPGELDEKIPAVCDLIAQCGSFLTIRDEVVYFVHQSAKDFLVGTNTEQTLFLEIAKANNYIVSRSIDLMSELLRRDMYNLSDLGIHIDDAQALDPNPLTAIGYSCVYWIDHFVESITSKENPTATEDISQTLVDDTEVFIERKYLFWLEALSLLRRIPEGIMAMRKLHEFCKKKMRYDSTGLIRDAYRFILAAKQTIESFPLQIHPSALLICPIASRIRHQSLEDPATFFEIRHGMQIGWDSCVQTIDTGSIPGRLAITPDGKLLASMTPRDIRIWDVATGSRLKTLKNPDEERSASLHHSQFLLFSPNGQHLAAVDEKWAGIIIWNIASGEPIQRLEGYMHLGCNLSFSPDGKHLASGSDEDTIIIWDIASGNWQWLLRMMEDAVIA</sequence>
<dbReference type="InterPro" id="IPR001680">
    <property type="entry name" value="WD40_rpt"/>
</dbReference>
<gene>
    <name evidence="5" type="ORF">T069G_11379</name>
</gene>
<dbReference type="InterPro" id="IPR011047">
    <property type="entry name" value="Quinoprotein_ADH-like_sf"/>
</dbReference>
<dbReference type="SUPFAM" id="SSF50998">
    <property type="entry name" value="Quinoprotein alcohol dehydrogenase-like"/>
    <property type="match status" value="1"/>
</dbReference>
<dbReference type="AlphaFoldDB" id="A0A9W9B615"/>
<name>A0A9W9B615_9HYPO</name>
<feature type="domain" description="NACHT" evidence="4">
    <location>
        <begin position="388"/>
        <end position="535"/>
    </location>
</feature>
<dbReference type="Gene3D" id="2.130.10.10">
    <property type="entry name" value="YVTN repeat-like/Quinoprotein amine dehydrogenase"/>
    <property type="match status" value="1"/>
</dbReference>
<keyword evidence="1" id="KW-0677">Repeat</keyword>
<organism evidence="5 6">
    <name type="scientific">Trichoderma breve</name>
    <dbReference type="NCBI Taxonomy" id="2034170"/>
    <lineage>
        <taxon>Eukaryota</taxon>
        <taxon>Fungi</taxon>
        <taxon>Dikarya</taxon>
        <taxon>Ascomycota</taxon>
        <taxon>Pezizomycotina</taxon>
        <taxon>Sordariomycetes</taxon>
        <taxon>Hypocreomycetidae</taxon>
        <taxon>Hypocreales</taxon>
        <taxon>Hypocreaceae</taxon>
        <taxon>Trichoderma</taxon>
    </lineage>
</organism>
<dbReference type="InterPro" id="IPR056884">
    <property type="entry name" value="NPHP3-like_N"/>
</dbReference>
<dbReference type="SMART" id="SM00320">
    <property type="entry name" value="WD40"/>
    <property type="match status" value="2"/>
</dbReference>
<accession>A0A9W9B615</accession>
<dbReference type="InterPro" id="IPR031359">
    <property type="entry name" value="NACHT_N"/>
</dbReference>
<reference evidence="5" key="1">
    <citation type="submission" date="2022-09" db="EMBL/GenBank/DDBJ databases">
        <title>Chromosome-level assembly of Trichoderma breve T069, a fungus used in development of biopesticide product.</title>
        <authorList>
            <person name="Lin R."/>
            <person name="Liu T."/>
        </authorList>
    </citation>
    <scope>NUCLEOTIDE SEQUENCE</scope>
    <source>
        <strain evidence="5">T069</strain>
    </source>
</reference>
<evidence type="ECO:0000259" key="4">
    <source>
        <dbReference type="PROSITE" id="PS50837"/>
    </source>
</evidence>
<dbReference type="InterPro" id="IPR027417">
    <property type="entry name" value="P-loop_NTPase"/>
</dbReference>
<evidence type="ECO:0000256" key="2">
    <source>
        <dbReference type="PROSITE-ProRule" id="PRU00221"/>
    </source>
</evidence>
<dbReference type="PROSITE" id="PS50294">
    <property type="entry name" value="WD_REPEATS_REGION"/>
    <property type="match status" value="1"/>
</dbReference>
<evidence type="ECO:0000256" key="3">
    <source>
        <dbReference type="SAM" id="MobiDB-lite"/>
    </source>
</evidence>
<keyword evidence="6" id="KW-1185">Reference proteome</keyword>
<dbReference type="Pfam" id="PF17100">
    <property type="entry name" value="NACHT_N"/>
    <property type="match status" value="1"/>
</dbReference>
<dbReference type="EMBL" id="JAOPEN010000008">
    <property type="protein sequence ID" value="KAJ4854400.1"/>
    <property type="molecule type" value="Genomic_DNA"/>
</dbReference>
<dbReference type="PROSITE" id="PS50082">
    <property type="entry name" value="WD_REPEATS_2"/>
    <property type="match status" value="1"/>
</dbReference>
<feature type="compositionally biased region" description="Polar residues" evidence="3">
    <location>
        <begin position="23"/>
        <end position="45"/>
    </location>
</feature>
<dbReference type="Gene3D" id="3.40.50.300">
    <property type="entry name" value="P-loop containing nucleotide triphosphate hydrolases"/>
    <property type="match status" value="1"/>
</dbReference>
<proteinExistence type="predicted"/>
<dbReference type="Proteomes" id="UP001140511">
    <property type="component" value="Unassembled WGS sequence"/>
</dbReference>
<dbReference type="PANTHER" id="PTHR10039">
    <property type="entry name" value="AMELOGENIN"/>
    <property type="match status" value="1"/>
</dbReference>
<dbReference type="SUPFAM" id="SSF52540">
    <property type="entry name" value="P-loop containing nucleoside triphosphate hydrolases"/>
    <property type="match status" value="1"/>
</dbReference>
<keyword evidence="2" id="KW-0853">WD repeat</keyword>
<evidence type="ECO:0000256" key="1">
    <source>
        <dbReference type="ARBA" id="ARBA00022737"/>
    </source>
</evidence>
<dbReference type="PROSITE" id="PS50837">
    <property type="entry name" value="NACHT"/>
    <property type="match status" value="1"/>
</dbReference>
<comment type="caution">
    <text evidence="5">The sequence shown here is derived from an EMBL/GenBank/DDBJ whole genome shotgun (WGS) entry which is preliminary data.</text>
</comment>
<evidence type="ECO:0000313" key="6">
    <source>
        <dbReference type="Proteomes" id="UP001140511"/>
    </source>
</evidence>
<feature type="repeat" description="WD" evidence="2">
    <location>
        <begin position="1013"/>
        <end position="1050"/>
    </location>
</feature>
<evidence type="ECO:0000313" key="5">
    <source>
        <dbReference type="EMBL" id="KAJ4854400.1"/>
    </source>
</evidence>
<dbReference type="Pfam" id="PF24883">
    <property type="entry name" value="NPHP3_N"/>
    <property type="match status" value="1"/>
</dbReference>
<feature type="region of interest" description="Disordered" evidence="3">
    <location>
        <begin position="1"/>
        <end position="80"/>
    </location>
</feature>
<dbReference type="InterPro" id="IPR015943">
    <property type="entry name" value="WD40/YVTN_repeat-like_dom_sf"/>
</dbReference>
<dbReference type="RefSeq" id="XP_056023458.1">
    <property type="nucleotide sequence ID" value="XM_056178584.1"/>
</dbReference>
<protein>
    <submittedName>
        <fullName evidence="5">NACHT domain-containing protein</fullName>
    </submittedName>
</protein>
<dbReference type="PANTHER" id="PTHR10039:SF14">
    <property type="entry name" value="NACHT DOMAIN-CONTAINING PROTEIN"/>
    <property type="match status" value="1"/>
</dbReference>
<dbReference type="GeneID" id="80873272"/>
<dbReference type="Pfam" id="PF00400">
    <property type="entry name" value="WD40"/>
    <property type="match status" value="1"/>
</dbReference>
<dbReference type="InterPro" id="IPR007111">
    <property type="entry name" value="NACHT_NTPase"/>
</dbReference>